<evidence type="ECO:0000313" key="2">
    <source>
        <dbReference type="EMBL" id="KAG2494548.1"/>
    </source>
</evidence>
<gene>
    <name evidence="2" type="ORF">HYH03_007315</name>
</gene>
<name>A0A836C0J1_9CHLO</name>
<keyword evidence="1" id="KW-0175">Coiled coil</keyword>
<organism evidence="2 3">
    <name type="scientific">Edaphochlamys debaryana</name>
    <dbReference type="NCBI Taxonomy" id="47281"/>
    <lineage>
        <taxon>Eukaryota</taxon>
        <taxon>Viridiplantae</taxon>
        <taxon>Chlorophyta</taxon>
        <taxon>core chlorophytes</taxon>
        <taxon>Chlorophyceae</taxon>
        <taxon>CS clade</taxon>
        <taxon>Chlamydomonadales</taxon>
        <taxon>Chlamydomonadales incertae sedis</taxon>
        <taxon>Edaphochlamys</taxon>
    </lineage>
</organism>
<dbReference type="AlphaFoldDB" id="A0A836C0J1"/>
<sequence>MTAEKVSQQLSRVEELYRGRMEALQRECTDKLAAQDAASQKRLAEARDAADKALAKVRRAALHEVQRAEAFLESKAQVSLRLLDQLGKRCAALEARVADMRPLAEAAQAARDRAQELELRLWEAQDAAEAAAAEVAAASRCGTAAVGIEAAAAEANTAAAEASKRLAALRGELVEQAGHGAALQSDLAAAQAARLAAEERLEEAEATCRALRDENAGLREQLLEAALAPGGVGAGGGAGGRVARVEAGGSMGPAVADELWRANLRDAASRASAEAAALREKEAAAQAAALAAAQADASSREALAAARREQVASSRALLAQLRRVQALEAMRLRDLQDIHALERRLGSAL</sequence>
<protein>
    <submittedName>
        <fullName evidence="2">Uncharacterized protein</fullName>
    </submittedName>
</protein>
<dbReference type="Proteomes" id="UP000612055">
    <property type="component" value="Unassembled WGS sequence"/>
</dbReference>
<feature type="coiled-coil region" evidence="1">
    <location>
        <begin position="107"/>
        <end position="221"/>
    </location>
</feature>
<accession>A0A836C0J1</accession>
<comment type="caution">
    <text evidence="2">The sequence shown here is derived from an EMBL/GenBank/DDBJ whole genome shotgun (WGS) entry which is preliminary data.</text>
</comment>
<keyword evidence="3" id="KW-1185">Reference proteome</keyword>
<evidence type="ECO:0000313" key="3">
    <source>
        <dbReference type="Proteomes" id="UP000612055"/>
    </source>
</evidence>
<proteinExistence type="predicted"/>
<reference evidence="2" key="1">
    <citation type="journal article" date="2020" name="bioRxiv">
        <title>Comparative genomics of Chlamydomonas.</title>
        <authorList>
            <person name="Craig R.J."/>
            <person name="Hasan A.R."/>
            <person name="Ness R.W."/>
            <person name="Keightley P.D."/>
        </authorList>
    </citation>
    <scope>NUCLEOTIDE SEQUENCE</scope>
    <source>
        <strain evidence="2">CCAP 11/70</strain>
    </source>
</reference>
<dbReference type="EMBL" id="JAEHOE010000030">
    <property type="protein sequence ID" value="KAG2494548.1"/>
    <property type="molecule type" value="Genomic_DNA"/>
</dbReference>
<evidence type="ECO:0000256" key="1">
    <source>
        <dbReference type="SAM" id="Coils"/>
    </source>
</evidence>
<dbReference type="OrthoDB" id="552563at2759"/>